<dbReference type="PIRSF" id="PIRSF021700">
    <property type="entry name" value="3_dmu_93_MTrfase"/>
    <property type="match status" value="1"/>
</dbReference>
<dbReference type="CDD" id="cd06588">
    <property type="entry name" value="PhnB_like"/>
    <property type="match status" value="1"/>
</dbReference>
<dbReference type="PANTHER" id="PTHR33990:SF2">
    <property type="entry name" value="PHNB-LIKE DOMAIN-CONTAINING PROTEIN"/>
    <property type="match status" value="1"/>
</dbReference>
<comment type="caution">
    <text evidence="2">The sequence shown here is derived from an EMBL/GenBank/DDBJ whole genome shotgun (WGS) entry which is preliminary data.</text>
</comment>
<dbReference type="SUPFAM" id="SSF54593">
    <property type="entry name" value="Glyoxalase/Bleomycin resistance protein/Dihydroxybiphenyl dioxygenase"/>
    <property type="match status" value="1"/>
</dbReference>
<dbReference type="PANTHER" id="PTHR33990">
    <property type="entry name" value="PROTEIN YJDN-RELATED"/>
    <property type="match status" value="1"/>
</dbReference>
<feature type="domain" description="PhnB-like" evidence="1">
    <location>
        <begin position="20"/>
        <end position="133"/>
    </location>
</feature>
<name>A0A537LUR0_9BACT</name>
<dbReference type="InterPro" id="IPR029068">
    <property type="entry name" value="Glyas_Bleomycin-R_OHBP_Dase"/>
</dbReference>
<reference evidence="2 3" key="1">
    <citation type="journal article" date="2019" name="Nat. Microbiol.">
        <title>Mediterranean grassland soil C-N compound turnover is dependent on rainfall and depth, and is mediated by genomically divergent microorganisms.</title>
        <authorList>
            <person name="Diamond S."/>
            <person name="Andeer P.F."/>
            <person name="Li Z."/>
            <person name="Crits-Christoph A."/>
            <person name="Burstein D."/>
            <person name="Anantharaman K."/>
            <person name="Lane K.R."/>
            <person name="Thomas B.C."/>
            <person name="Pan C."/>
            <person name="Northen T.R."/>
            <person name="Banfield J.F."/>
        </authorList>
    </citation>
    <scope>NUCLEOTIDE SEQUENCE [LARGE SCALE GENOMIC DNA]</scope>
    <source>
        <strain evidence="2">NP_1</strain>
    </source>
</reference>
<protein>
    <submittedName>
        <fullName evidence="2">VOC family protein</fullName>
    </submittedName>
</protein>
<dbReference type="InterPro" id="IPR028973">
    <property type="entry name" value="PhnB-like"/>
</dbReference>
<dbReference type="AlphaFoldDB" id="A0A537LUR0"/>
<proteinExistence type="predicted"/>
<evidence type="ECO:0000259" key="1">
    <source>
        <dbReference type="Pfam" id="PF06983"/>
    </source>
</evidence>
<evidence type="ECO:0000313" key="3">
    <source>
        <dbReference type="Proteomes" id="UP000315217"/>
    </source>
</evidence>
<organism evidence="2 3">
    <name type="scientific">Candidatus Segetimicrobium genomatis</name>
    <dbReference type="NCBI Taxonomy" id="2569760"/>
    <lineage>
        <taxon>Bacteria</taxon>
        <taxon>Bacillati</taxon>
        <taxon>Candidatus Sysuimicrobiota</taxon>
        <taxon>Candidatus Sysuimicrobiia</taxon>
        <taxon>Candidatus Sysuimicrobiales</taxon>
        <taxon>Candidatus Segetimicrobiaceae</taxon>
        <taxon>Candidatus Segetimicrobium</taxon>
    </lineage>
</organism>
<dbReference type="Proteomes" id="UP000315217">
    <property type="component" value="Unassembled WGS sequence"/>
</dbReference>
<evidence type="ECO:0000313" key="2">
    <source>
        <dbReference type="EMBL" id="TMJ11745.1"/>
    </source>
</evidence>
<dbReference type="InterPro" id="IPR009725">
    <property type="entry name" value="3_dmu_93_MTrfase"/>
</dbReference>
<dbReference type="Gene3D" id="3.10.180.10">
    <property type="entry name" value="2,3-Dihydroxybiphenyl 1,2-Dioxygenase, domain 1"/>
    <property type="match status" value="1"/>
</dbReference>
<dbReference type="Pfam" id="PF06983">
    <property type="entry name" value="3-dmu-9_3-mt"/>
    <property type="match status" value="1"/>
</dbReference>
<dbReference type="EMBL" id="VBAI01000049">
    <property type="protein sequence ID" value="TMJ11745.1"/>
    <property type="molecule type" value="Genomic_DNA"/>
</dbReference>
<sequence>MQKTAASSTQRPTVKEIAVITPCLWFDGQAEEAAKFYVSLFPDSHIDKVVKAPADFPSGKKGDILVVDFTLMGRKFSGLNGGPYFKFNEAVSFTIPCENQAEVERYWKALSAVPESEQCGWVKDRYGLSWQIVPTMLYRLLADPDRAKAGRVMEAMLKMKKLDIAALERAAQRA</sequence>
<gene>
    <name evidence="2" type="ORF">E6G98_04400</name>
</gene>
<accession>A0A537LUR0</accession>